<dbReference type="AlphaFoldDB" id="A0A0E9Q5H1"/>
<dbReference type="EMBL" id="GBXM01097239">
    <property type="protein sequence ID" value="JAH11338.1"/>
    <property type="molecule type" value="Transcribed_RNA"/>
</dbReference>
<reference evidence="1" key="1">
    <citation type="submission" date="2014-11" db="EMBL/GenBank/DDBJ databases">
        <authorList>
            <person name="Amaro Gonzalez C."/>
        </authorList>
    </citation>
    <scope>NUCLEOTIDE SEQUENCE</scope>
</reference>
<protein>
    <submittedName>
        <fullName evidence="1">Uncharacterized protein</fullName>
    </submittedName>
</protein>
<proteinExistence type="predicted"/>
<sequence>MLIISHAVFNKLYQIVSRSQNVKGPINALRVFTVIVYGHPQSSIH</sequence>
<organism evidence="1">
    <name type="scientific">Anguilla anguilla</name>
    <name type="common">European freshwater eel</name>
    <name type="synonym">Muraena anguilla</name>
    <dbReference type="NCBI Taxonomy" id="7936"/>
    <lineage>
        <taxon>Eukaryota</taxon>
        <taxon>Metazoa</taxon>
        <taxon>Chordata</taxon>
        <taxon>Craniata</taxon>
        <taxon>Vertebrata</taxon>
        <taxon>Euteleostomi</taxon>
        <taxon>Actinopterygii</taxon>
        <taxon>Neopterygii</taxon>
        <taxon>Teleostei</taxon>
        <taxon>Anguilliformes</taxon>
        <taxon>Anguillidae</taxon>
        <taxon>Anguilla</taxon>
    </lineage>
</organism>
<reference evidence="1" key="2">
    <citation type="journal article" date="2015" name="Fish Shellfish Immunol.">
        <title>Early steps in the European eel (Anguilla anguilla)-Vibrio vulnificus interaction in the gills: Role of the RtxA13 toxin.</title>
        <authorList>
            <person name="Callol A."/>
            <person name="Pajuelo D."/>
            <person name="Ebbesson L."/>
            <person name="Teles M."/>
            <person name="MacKenzie S."/>
            <person name="Amaro C."/>
        </authorList>
    </citation>
    <scope>NUCLEOTIDE SEQUENCE</scope>
</reference>
<name>A0A0E9Q5H1_ANGAN</name>
<evidence type="ECO:0000313" key="1">
    <source>
        <dbReference type="EMBL" id="JAH11338.1"/>
    </source>
</evidence>
<accession>A0A0E9Q5H1</accession>